<accession>A0A0F9PXU8</accession>
<reference evidence="1" key="1">
    <citation type="journal article" date="2015" name="Nature">
        <title>Complex archaea that bridge the gap between prokaryotes and eukaryotes.</title>
        <authorList>
            <person name="Spang A."/>
            <person name="Saw J.H."/>
            <person name="Jorgensen S.L."/>
            <person name="Zaremba-Niedzwiedzka K."/>
            <person name="Martijn J."/>
            <person name="Lind A.E."/>
            <person name="van Eijk R."/>
            <person name="Schleper C."/>
            <person name="Guy L."/>
            <person name="Ettema T.J."/>
        </authorList>
    </citation>
    <scope>NUCLEOTIDE SEQUENCE</scope>
</reference>
<comment type="caution">
    <text evidence="1">The sequence shown here is derived from an EMBL/GenBank/DDBJ whole genome shotgun (WGS) entry which is preliminary data.</text>
</comment>
<name>A0A0F9PXU8_9ZZZZ</name>
<dbReference type="EMBL" id="LAZR01005680">
    <property type="protein sequence ID" value="KKM98002.1"/>
    <property type="molecule type" value="Genomic_DNA"/>
</dbReference>
<sequence length="52" mass="5910">MSKIEEANNMLGKIRGKKFVKKHPFISEEKAEDFIESVGFTMLGSSSFLKED</sequence>
<dbReference type="AlphaFoldDB" id="A0A0F9PXU8"/>
<proteinExistence type="predicted"/>
<evidence type="ECO:0000313" key="1">
    <source>
        <dbReference type="EMBL" id="KKM98002.1"/>
    </source>
</evidence>
<gene>
    <name evidence="1" type="ORF">LCGC14_1162330</name>
</gene>
<organism evidence="1">
    <name type="scientific">marine sediment metagenome</name>
    <dbReference type="NCBI Taxonomy" id="412755"/>
    <lineage>
        <taxon>unclassified sequences</taxon>
        <taxon>metagenomes</taxon>
        <taxon>ecological metagenomes</taxon>
    </lineage>
</organism>
<protein>
    <submittedName>
        <fullName evidence="1">Uncharacterized protein</fullName>
    </submittedName>
</protein>